<organism evidence="2 3">
    <name type="scientific">Babesia ovis</name>
    <dbReference type="NCBI Taxonomy" id="5869"/>
    <lineage>
        <taxon>Eukaryota</taxon>
        <taxon>Sar</taxon>
        <taxon>Alveolata</taxon>
        <taxon>Apicomplexa</taxon>
        <taxon>Aconoidasida</taxon>
        <taxon>Piroplasmida</taxon>
        <taxon>Babesiidae</taxon>
        <taxon>Babesia</taxon>
    </lineage>
</organism>
<sequence length="123" mass="13222">MAQYGFKAPAMPPEVIAELEKKYNIATPIKEGVVKIPPGEPDVCTVSSPVDPPSQSADNQEKPVDSAEEHPVDKEALIAKIKGSNPNMTPGFRILADSKLCLKVGDVYMTVGAVWYMVVLVLA</sequence>
<evidence type="ECO:0000256" key="1">
    <source>
        <dbReference type="SAM" id="MobiDB-lite"/>
    </source>
</evidence>
<reference evidence="2" key="1">
    <citation type="submission" date="2019-12" db="EMBL/GenBank/DDBJ databases">
        <title>Genome sequence of Babesia ovis.</title>
        <authorList>
            <person name="Yamagishi J."/>
            <person name="Sevinc F."/>
            <person name="Xuan X."/>
        </authorList>
    </citation>
    <scope>NUCLEOTIDE SEQUENCE</scope>
    <source>
        <strain evidence="2">Selcuk</strain>
    </source>
</reference>
<evidence type="ECO:0000313" key="2">
    <source>
        <dbReference type="EMBL" id="GFE53067.1"/>
    </source>
</evidence>
<evidence type="ECO:0000313" key="3">
    <source>
        <dbReference type="Proteomes" id="UP001057455"/>
    </source>
</evidence>
<dbReference type="EMBL" id="BLIY01000003">
    <property type="protein sequence ID" value="GFE53067.1"/>
    <property type="molecule type" value="Genomic_DNA"/>
</dbReference>
<feature type="compositionally biased region" description="Basic and acidic residues" evidence="1">
    <location>
        <begin position="59"/>
        <end position="71"/>
    </location>
</feature>
<keyword evidence="3" id="KW-1185">Reference proteome</keyword>
<feature type="compositionally biased region" description="Polar residues" evidence="1">
    <location>
        <begin position="45"/>
        <end position="58"/>
    </location>
</feature>
<comment type="caution">
    <text evidence="2">The sequence shown here is derived from an EMBL/GenBank/DDBJ whole genome shotgun (WGS) entry which is preliminary data.</text>
</comment>
<accession>A0A9W5WUC3</accession>
<dbReference type="OrthoDB" id="365613at2759"/>
<proteinExistence type="predicted"/>
<feature type="region of interest" description="Disordered" evidence="1">
    <location>
        <begin position="41"/>
        <end position="71"/>
    </location>
</feature>
<gene>
    <name evidence="2" type="ORF">BaOVIS_004710</name>
</gene>
<protein>
    <submittedName>
        <fullName evidence="2">WD G-beta repeat containing protein C2orf44, putative</fullName>
    </submittedName>
</protein>
<dbReference type="AlphaFoldDB" id="A0A9W5WUC3"/>
<dbReference type="Proteomes" id="UP001057455">
    <property type="component" value="Unassembled WGS sequence"/>
</dbReference>
<name>A0A9W5WUC3_BABOV</name>